<feature type="region of interest" description="Disordered" evidence="1">
    <location>
        <begin position="1"/>
        <end position="26"/>
    </location>
</feature>
<feature type="region of interest" description="Disordered" evidence="1">
    <location>
        <begin position="232"/>
        <end position="259"/>
    </location>
</feature>
<reference evidence="2" key="1">
    <citation type="submission" date="2020-03" db="EMBL/GenBank/DDBJ databases">
        <authorList>
            <person name="Weist P."/>
        </authorList>
    </citation>
    <scope>NUCLEOTIDE SEQUENCE</scope>
</reference>
<sequence>MRFGQREPALPGGAGMGQDTPPIEERHKAGYCSSSLGHWFAVCPSVKLPGPQAADQRVHKVFKRRRGDTGLAMESQPLSVAVHPAAPAPFSSPPQPRPPDTGLERGVKKGARPLTIHHMRLTRPAVLKRPRRSKMSRHLLSFPRLNSHHHPSTLIIHKNAIALQETLISTPGKQWSRAAVGLDGDCMVGVTSRLSSFYFWLYSEMFVLILDSRGRACVECQRLGLVRKRRVCHPPNPSEHRDTPGGGQAMRRPRQHPVVSETPPPLGYPFTQNHTWACADNSHL</sequence>
<dbReference type="AlphaFoldDB" id="A0A9N7UEI2"/>
<evidence type="ECO:0000313" key="3">
    <source>
        <dbReference type="Proteomes" id="UP001153269"/>
    </source>
</evidence>
<protein>
    <submittedName>
        <fullName evidence="2">Uncharacterized protein</fullName>
    </submittedName>
</protein>
<evidence type="ECO:0000313" key="2">
    <source>
        <dbReference type="EMBL" id="CAB1429082.1"/>
    </source>
</evidence>
<evidence type="ECO:0000256" key="1">
    <source>
        <dbReference type="SAM" id="MobiDB-lite"/>
    </source>
</evidence>
<feature type="region of interest" description="Disordered" evidence="1">
    <location>
        <begin position="84"/>
        <end position="107"/>
    </location>
</feature>
<dbReference type="EMBL" id="CADEAL010001112">
    <property type="protein sequence ID" value="CAB1429082.1"/>
    <property type="molecule type" value="Genomic_DNA"/>
</dbReference>
<organism evidence="2 3">
    <name type="scientific">Pleuronectes platessa</name>
    <name type="common">European plaice</name>
    <dbReference type="NCBI Taxonomy" id="8262"/>
    <lineage>
        <taxon>Eukaryota</taxon>
        <taxon>Metazoa</taxon>
        <taxon>Chordata</taxon>
        <taxon>Craniata</taxon>
        <taxon>Vertebrata</taxon>
        <taxon>Euteleostomi</taxon>
        <taxon>Actinopterygii</taxon>
        <taxon>Neopterygii</taxon>
        <taxon>Teleostei</taxon>
        <taxon>Neoteleostei</taxon>
        <taxon>Acanthomorphata</taxon>
        <taxon>Carangaria</taxon>
        <taxon>Pleuronectiformes</taxon>
        <taxon>Pleuronectoidei</taxon>
        <taxon>Pleuronectidae</taxon>
        <taxon>Pleuronectes</taxon>
    </lineage>
</organism>
<keyword evidence="3" id="KW-1185">Reference proteome</keyword>
<accession>A0A9N7UEI2</accession>
<proteinExistence type="predicted"/>
<gene>
    <name evidence="2" type="ORF">PLEPLA_LOCUS17057</name>
</gene>
<name>A0A9N7UEI2_PLEPL</name>
<comment type="caution">
    <text evidence="2">The sequence shown here is derived from an EMBL/GenBank/DDBJ whole genome shotgun (WGS) entry which is preliminary data.</text>
</comment>
<dbReference type="Proteomes" id="UP001153269">
    <property type="component" value="Unassembled WGS sequence"/>
</dbReference>
<feature type="compositionally biased region" description="Pro residues" evidence="1">
    <location>
        <begin position="86"/>
        <end position="99"/>
    </location>
</feature>